<sequence>MNRDIHADGLRALAHPLRLRILSLLTGAAMSAAEAARELGDSQANISYHLRRLHDAGLLDIVEEVSVRGGQAKRYRHDPDSGGRTCARGPDEQALLATILAAELRRRTDYRLSGAPAAMTDAELWVDERTWQQVLAHARALSLLLHNAAKPPRTRGTRRVSVTVSMFTMDPRR</sequence>
<dbReference type="PANTHER" id="PTHR33154:SF18">
    <property type="entry name" value="ARSENICAL RESISTANCE OPERON REPRESSOR"/>
    <property type="match status" value="1"/>
</dbReference>
<evidence type="ECO:0000313" key="6">
    <source>
        <dbReference type="Proteomes" id="UP000242444"/>
    </source>
</evidence>
<protein>
    <submittedName>
        <fullName evidence="5">Transcriptional regulator</fullName>
    </submittedName>
</protein>
<keyword evidence="1" id="KW-0805">Transcription regulation</keyword>
<name>A0A263D7D7_9PSEU</name>
<evidence type="ECO:0000256" key="2">
    <source>
        <dbReference type="ARBA" id="ARBA00023125"/>
    </source>
</evidence>
<evidence type="ECO:0000256" key="1">
    <source>
        <dbReference type="ARBA" id="ARBA00023015"/>
    </source>
</evidence>
<dbReference type="AlphaFoldDB" id="A0A263D7D7"/>
<evidence type="ECO:0000256" key="3">
    <source>
        <dbReference type="ARBA" id="ARBA00023163"/>
    </source>
</evidence>
<keyword evidence="6" id="KW-1185">Reference proteome</keyword>
<dbReference type="RefSeq" id="WP_094861188.1">
    <property type="nucleotide sequence ID" value="NZ_NKYE01000002.1"/>
</dbReference>
<keyword evidence="2" id="KW-0238">DNA-binding</keyword>
<dbReference type="SMART" id="SM00418">
    <property type="entry name" value="HTH_ARSR"/>
    <property type="match status" value="1"/>
</dbReference>
<evidence type="ECO:0000313" key="5">
    <source>
        <dbReference type="EMBL" id="OZM74291.1"/>
    </source>
</evidence>
<dbReference type="InParanoid" id="A0A263D7D7"/>
<dbReference type="EMBL" id="NKYE01000002">
    <property type="protein sequence ID" value="OZM74291.1"/>
    <property type="molecule type" value="Genomic_DNA"/>
</dbReference>
<dbReference type="SUPFAM" id="SSF46785">
    <property type="entry name" value="Winged helix' DNA-binding domain"/>
    <property type="match status" value="1"/>
</dbReference>
<gene>
    <name evidence="5" type="ORF">CFN78_03885</name>
</gene>
<dbReference type="InterPro" id="IPR036390">
    <property type="entry name" value="WH_DNA-bd_sf"/>
</dbReference>
<organism evidence="5 6">
    <name type="scientific">Amycolatopsis antarctica</name>
    <dbReference type="NCBI Taxonomy" id="1854586"/>
    <lineage>
        <taxon>Bacteria</taxon>
        <taxon>Bacillati</taxon>
        <taxon>Actinomycetota</taxon>
        <taxon>Actinomycetes</taxon>
        <taxon>Pseudonocardiales</taxon>
        <taxon>Pseudonocardiaceae</taxon>
        <taxon>Amycolatopsis</taxon>
    </lineage>
</organism>
<dbReference type="InterPro" id="IPR001845">
    <property type="entry name" value="HTH_ArsR_DNA-bd_dom"/>
</dbReference>
<dbReference type="CDD" id="cd00090">
    <property type="entry name" value="HTH_ARSR"/>
    <property type="match status" value="1"/>
</dbReference>
<dbReference type="OrthoDB" id="4158481at2"/>
<dbReference type="InterPro" id="IPR011991">
    <property type="entry name" value="ArsR-like_HTH"/>
</dbReference>
<evidence type="ECO:0000259" key="4">
    <source>
        <dbReference type="SMART" id="SM00418"/>
    </source>
</evidence>
<dbReference type="GO" id="GO:0003700">
    <property type="term" value="F:DNA-binding transcription factor activity"/>
    <property type="evidence" value="ECO:0007669"/>
    <property type="project" value="InterPro"/>
</dbReference>
<dbReference type="InterPro" id="IPR036388">
    <property type="entry name" value="WH-like_DNA-bd_sf"/>
</dbReference>
<accession>A0A263D7D7</accession>
<dbReference type="Pfam" id="PF12840">
    <property type="entry name" value="HTH_20"/>
    <property type="match status" value="1"/>
</dbReference>
<keyword evidence="3" id="KW-0804">Transcription</keyword>
<dbReference type="InterPro" id="IPR051081">
    <property type="entry name" value="HTH_MetalResp_TranReg"/>
</dbReference>
<dbReference type="PRINTS" id="PR00778">
    <property type="entry name" value="HTHARSR"/>
</dbReference>
<proteinExistence type="predicted"/>
<reference evidence="5 6" key="1">
    <citation type="submission" date="2017-07" db="EMBL/GenBank/DDBJ databases">
        <title>Amycolatopsis antarcticus sp. nov., isolated from the surface of an Antarcticus brown macroalga.</title>
        <authorList>
            <person name="Wang J."/>
            <person name="Leiva S."/>
            <person name="Huang J."/>
            <person name="Huang Y."/>
        </authorList>
    </citation>
    <scope>NUCLEOTIDE SEQUENCE [LARGE SCALE GENOMIC DNA]</scope>
    <source>
        <strain evidence="5 6">AU-G6</strain>
    </source>
</reference>
<dbReference type="PANTHER" id="PTHR33154">
    <property type="entry name" value="TRANSCRIPTIONAL REGULATOR, ARSR FAMILY"/>
    <property type="match status" value="1"/>
</dbReference>
<feature type="domain" description="HTH arsR-type" evidence="4">
    <location>
        <begin position="8"/>
        <end position="96"/>
    </location>
</feature>
<dbReference type="GO" id="GO:0003677">
    <property type="term" value="F:DNA binding"/>
    <property type="evidence" value="ECO:0007669"/>
    <property type="project" value="UniProtKB-KW"/>
</dbReference>
<comment type="caution">
    <text evidence="5">The sequence shown here is derived from an EMBL/GenBank/DDBJ whole genome shotgun (WGS) entry which is preliminary data.</text>
</comment>
<dbReference type="Proteomes" id="UP000242444">
    <property type="component" value="Unassembled WGS sequence"/>
</dbReference>
<dbReference type="Gene3D" id="1.10.10.10">
    <property type="entry name" value="Winged helix-like DNA-binding domain superfamily/Winged helix DNA-binding domain"/>
    <property type="match status" value="1"/>
</dbReference>